<evidence type="ECO:0000313" key="1">
    <source>
        <dbReference type="EMBL" id="BDS11061.1"/>
    </source>
</evidence>
<gene>
    <name evidence="1" type="ORF">AsAng_0017720</name>
</gene>
<keyword evidence="2" id="KW-1185">Reference proteome</keyword>
<organism evidence="1 2">
    <name type="scientific">Aureispira anguillae</name>
    <dbReference type="NCBI Taxonomy" id="2864201"/>
    <lineage>
        <taxon>Bacteria</taxon>
        <taxon>Pseudomonadati</taxon>
        <taxon>Bacteroidota</taxon>
        <taxon>Saprospiria</taxon>
        <taxon>Saprospirales</taxon>
        <taxon>Saprospiraceae</taxon>
        <taxon>Aureispira</taxon>
    </lineage>
</organism>
<name>A0A916DR41_9BACT</name>
<dbReference type="AlphaFoldDB" id="A0A916DR41"/>
<dbReference type="EMBL" id="AP026867">
    <property type="protein sequence ID" value="BDS11061.1"/>
    <property type="molecule type" value="Genomic_DNA"/>
</dbReference>
<dbReference type="Proteomes" id="UP001060919">
    <property type="component" value="Chromosome"/>
</dbReference>
<evidence type="ECO:0000313" key="2">
    <source>
        <dbReference type="Proteomes" id="UP001060919"/>
    </source>
</evidence>
<protein>
    <submittedName>
        <fullName evidence="1">Uncharacterized protein</fullName>
    </submittedName>
</protein>
<dbReference type="RefSeq" id="WP_264792269.1">
    <property type="nucleotide sequence ID" value="NZ_AP026867.1"/>
</dbReference>
<proteinExistence type="predicted"/>
<sequence>MKISAQNKYLQQLINESTENLENIVTVSNNIYHNRLFEVRFEIPKNWHLISINKYKEIIQGQKINIPDEEKNKLIEEMAGVACYISKYSLDNDEKDGIISPVICFTIDAKDAFTKNLSLEDYIALLDNKVASSAIKGFKILEKGEPQKLNNVDSITYKTEYLFEHEELEEGVMVEMNVLNIDHGDVFLDFSMTQCKAQGEIAQNEFDSFVNSIRLG</sequence>
<accession>A0A916DR41</accession>
<reference evidence="1" key="1">
    <citation type="submission" date="2022-09" db="EMBL/GenBank/DDBJ databases">
        <title>Aureispira anguillicida sp. nov., isolated from Leptocephalus of Japanese eel Anguilla japonica.</title>
        <authorList>
            <person name="Yuasa K."/>
            <person name="Mekata T."/>
            <person name="Ikunari K."/>
        </authorList>
    </citation>
    <scope>NUCLEOTIDE SEQUENCE</scope>
    <source>
        <strain evidence="1">EL160426</strain>
    </source>
</reference>
<dbReference type="KEGG" id="aup:AsAng_0017720"/>